<protein>
    <submittedName>
        <fullName evidence="4">Putative Pentatricopeptide repeat-containing protein</fullName>
    </submittedName>
</protein>
<keyword evidence="1" id="KW-0677">Repeat</keyword>
<evidence type="ECO:0000256" key="3">
    <source>
        <dbReference type="SAM" id="MobiDB-lite"/>
    </source>
</evidence>
<dbReference type="InterPro" id="IPR011990">
    <property type="entry name" value="TPR-like_helical_dom_sf"/>
</dbReference>
<dbReference type="Proteomes" id="UP000036987">
    <property type="component" value="Unassembled WGS sequence"/>
</dbReference>
<name>A0A0K9P086_ZOSMR</name>
<evidence type="ECO:0000256" key="2">
    <source>
        <dbReference type="PROSITE-ProRule" id="PRU00708"/>
    </source>
</evidence>
<dbReference type="PROSITE" id="PS51375">
    <property type="entry name" value="PPR"/>
    <property type="match status" value="4"/>
</dbReference>
<keyword evidence="5" id="KW-1185">Reference proteome</keyword>
<feature type="repeat" description="PPR" evidence="2">
    <location>
        <begin position="291"/>
        <end position="325"/>
    </location>
</feature>
<dbReference type="InterPro" id="IPR002885">
    <property type="entry name" value="PPR_rpt"/>
</dbReference>
<dbReference type="Pfam" id="PF01535">
    <property type="entry name" value="PPR"/>
    <property type="match status" value="1"/>
</dbReference>
<dbReference type="Gene3D" id="1.25.40.10">
    <property type="entry name" value="Tetratricopeptide repeat domain"/>
    <property type="match status" value="3"/>
</dbReference>
<dbReference type="AlphaFoldDB" id="A0A0K9P086"/>
<dbReference type="OMA" id="EFYYWVE"/>
<reference evidence="5" key="1">
    <citation type="journal article" date="2016" name="Nature">
        <title>The genome of the seagrass Zostera marina reveals angiosperm adaptation to the sea.</title>
        <authorList>
            <person name="Olsen J.L."/>
            <person name="Rouze P."/>
            <person name="Verhelst B."/>
            <person name="Lin Y.-C."/>
            <person name="Bayer T."/>
            <person name="Collen J."/>
            <person name="Dattolo E."/>
            <person name="De Paoli E."/>
            <person name="Dittami S."/>
            <person name="Maumus F."/>
            <person name="Michel G."/>
            <person name="Kersting A."/>
            <person name="Lauritano C."/>
            <person name="Lohaus R."/>
            <person name="Toepel M."/>
            <person name="Tonon T."/>
            <person name="Vanneste K."/>
            <person name="Amirebrahimi M."/>
            <person name="Brakel J."/>
            <person name="Bostroem C."/>
            <person name="Chovatia M."/>
            <person name="Grimwood J."/>
            <person name="Jenkins J.W."/>
            <person name="Jueterbock A."/>
            <person name="Mraz A."/>
            <person name="Stam W.T."/>
            <person name="Tice H."/>
            <person name="Bornberg-Bauer E."/>
            <person name="Green P.J."/>
            <person name="Pearson G.A."/>
            <person name="Procaccini G."/>
            <person name="Duarte C.M."/>
            <person name="Schmutz J."/>
            <person name="Reusch T.B.H."/>
            <person name="Van de Peer Y."/>
        </authorList>
    </citation>
    <scope>NUCLEOTIDE SEQUENCE [LARGE SCALE GENOMIC DNA]</scope>
    <source>
        <strain evidence="5">cv. Finnish</strain>
    </source>
</reference>
<accession>A0A0K9P086</accession>
<dbReference type="PANTHER" id="PTHR47933">
    <property type="entry name" value="PENTATRICOPEPTIDE REPEAT-CONTAINING PROTEIN 1, MITOCHONDRIAL"/>
    <property type="match status" value="1"/>
</dbReference>
<dbReference type="PANTHER" id="PTHR47933:SF76">
    <property type="entry name" value="PENTACOTRIPEPTIDE-REPEAT REGION OF PRORP DOMAIN-CONTAINING PROTEIN"/>
    <property type="match status" value="1"/>
</dbReference>
<feature type="repeat" description="PPR" evidence="2">
    <location>
        <begin position="173"/>
        <end position="207"/>
    </location>
</feature>
<sequence length="447" mass="51965">MRFIYSLHRIQGSEGIKTRVGILNSDNKMTSRRSMNSDHLIRQVMSAMIQDHPFDFTRIISSHFRGWTDDSILSTLASIPHYFFLQPRFIGRQSTSSRRHRRPLKQMPKSHTTPNPNISFGVEKALNFYKWVEIQCGFLHSESTCREMCRVLAKSDQLQILWGFLRENESNITTSTVTAIIKVLGELGRGREALAAFYRMKQLHCKPDVQAYNVVISALCRVGKMKRVRLLLEQMELPGFHCPPDKYTYTILIDAYCKRGLQTGCRKAIRRRIWEANHMFRRMIFNGFSPDVVTYNCLINGLCKTYRIDRALELFDEMRKKNCYPNRVTYTSFIRYYSAVNEIEKAVEMMRVMAREKHGSATTSCYTPIIHALCEDGRTREAKELTEEMVSRGFIPREFTYNLIRHALAGEGGEDLSRSIESGMEARYKRTLHTRPLMRITSNSIET</sequence>
<dbReference type="InterPro" id="IPR051240">
    <property type="entry name" value="Mito_RNA-Proc/Resp"/>
</dbReference>
<dbReference type="NCBIfam" id="TIGR00756">
    <property type="entry name" value="PPR"/>
    <property type="match status" value="5"/>
</dbReference>
<gene>
    <name evidence="4" type="ORF">ZOSMA_46G00750</name>
</gene>
<feature type="region of interest" description="Disordered" evidence="3">
    <location>
        <begin position="93"/>
        <end position="116"/>
    </location>
</feature>
<organism evidence="4 5">
    <name type="scientific">Zostera marina</name>
    <name type="common">Eelgrass</name>
    <dbReference type="NCBI Taxonomy" id="29655"/>
    <lineage>
        <taxon>Eukaryota</taxon>
        <taxon>Viridiplantae</taxon>
        <taxon>Streptophyta</taxon>
        <taxon>Embryophyta</taxon>
        <taxon>Tracheophyta</taxon>
        <taxon>Spermatophyta</taxon>
        <taxon>Magnoliopsida</taxon>
        <taxon>Liliopsida</taxon>
        <taxon>Zosteraceae</taxon>
        <taxon>Zostera</taxon>
    </lineage>
</organism>
<feature type="repeat" description="PPR" evidence="2">
    <location>
        <begin position="208"/>
        <end position="242"/>
    </location>
</feature>
<dbReference type="EMBL" id="LFYR01001368">
    <property type="protein sequence ID" value="KMZ62399.1"/>
    <property type="molecule type" value="Genomic_DNA"/>
</dbReference>
<comment type="caution">
    <text evidence="4">The sequence shown here is derived from an EMBL/GenBank/DDBJ whole genome shotgun (WGS) entry which is preliminary data.</text>
</comment>
<evidence type="ECO:0000313" key="5">
    <source>
        <dbReference type="Proteomes" id="UP000036987"/>
    </source>
</evidence>
<proteinExistence type="predicted"/>
<evidence type="ECO:0000256" key="1">
    <source>
        <dbReference type="ARBA" id="ARBA00022737"/>
    </source>
</evidence>
<dbReference type="Pfam" id="PF13041">
    <property type="entry name" value="PPR_2"/>
    <property type="match status" value="3"/>
</dbReference>
<evidence type="ECO:0000313" key="4">
    <source>
        <dbReference type="EMBL" id="KMZ62399.1"/>
    </source>
</evidence>
<dbReference type="OrthoDB" id="185373at2759"/>
<feature type="repeat" description="PPR" evidence="2">
    <location>
        <begin position="362"/>
        <end position="396"/>
    </location>
</feature>